<keyword evidence="1" id="KW-1185">Reference proteome</keyword>
<dbReference type="RefSeq" id="XP_023162607.2">
    <property type="nucleotide sequence ID" value="XM_023306839.2"/>
</dbReference>
<dbReference type="InterPro" id="IPR032707">
    <property type="entry name" value="MYCBPAP"/>
</dbReference>
<evidence type="ECO:0000313" key="2">
    <source>
        <dbReference type="RefSeq" id="XP_023162607.2"/>
    </source>
</evidence>
<dbReference type="Proteomes" id="UP000504633">
    <property type="component" value="Unplaced"/>
</dbReference>
<name>A0A6J1LGZ7_DROHY</name>
<dbReference type="Pfam" id="PF14646">
    <property type="entry name" value="MYCBPAP"/>
    <property type="match status" value="1"/>
</dbReference>
<protein>
    <submittedName>
        <fullName evidence="2">Uncharacterized protein LOC111593810</fullName>
    </submittedName>
</protein>
<organism evidence="1 2">
    <name type="scientific">Drosophila hydei</name>
    <name type="common">Fruit fly</name>
    <dbReference type="NCBI Taxonomy" id="7224"/>
    <lineage>
        <taxon>Eukaryota</taxon>
        <taxon>Metazoa</taxon>
        <taxon>Ecdysozoa</taxon>
        <taxon>Arthropoda</taxon>
        <taxon>Hexapoda</taxon>
        <taxon>Insecta</taxon>
        <taxon>Pterygota</taxon>
        <taxon>Neoptera</taxon>
        <taxon>Endopterygota</taxon>
        <taxon>Diptera</taxon>
        <taxon>Brachycera</taxon>
        <taxon>Muscomorpha</taxon>
        <taxon>Ephydroidea</taxon>
        <taxon>Drosophilidae</taxon>
        <taxon>Drosophila</taxon>
    </lineage>
</organism>
<dbReference type="GeneID" id="111593810"/>
<accession>A0A6J1LGZ7</accession>
<dbReference type="OrthoDB" id="7883113at2759"/>
<dbReference type="AlphaFoldDB" id="A0A6J1LGZ7"/>
<reference evidence="2" key="1">
    <citation type="submission" date="2025-08" db="UniProtKB">
        <authorList>
            <consortium name="RefSeq"/>
        </authorList>
    </citation>
    <scope>IDENTIFICATION</scope>
    <source>
        <strain evidence="2">15085-1641.00</strain>
        <tissue evidence="2">Whole body</tissue>
    </source>
</reference>
<proteinExistence type="predicted"/>
<evidence type="ECO:0000313" key="1">
    <source>
        <dbReference type="Proteomes" id="UP000504633"/>
    </source>
</evidence>
<sequence length="575" mass="66940">MADEEIVNIDSIPEVHKTDSIINDIIEDIFHQYKESDSQSETQLCPCSTISFVDNRLKYWKNMIRERRALHRKLSLATGRLPKELLFNQDNRDEQTIKRVLDQVSRRDSSALSTLTDSCSRRRESHNIMEFVGLPKPITMELDCPAYLRSPLLESQVLDKRLQQEKAGIKHLLEFCPNVEYLMLIGRNIWRRDPCVRTSLHTISSITPGEITECPTEILVALNTNDISLPDANSEIAVSFNGTTYRRHRPEFSPIVERKFVCHPYEYSYRTIIHIENNGCQTINFKWSSSEFFAYNVTLFKKPDDVFVFDSEPFILRPGGVRDVSVLFRPCQVGIVKQRWLLKTSPCIFFRFPYALTLNMHGKCTPPREYLKLLKEKKKCNPRNYSNNRRKVVQIMPHSLKILCPYSRELDDSEAFNQRNVGFHCERKLDIIELKRFFGLVKPENCSLEWDYSVSLIIELISIKQDTRLRVSLFEQLQALLAPLRGRTTPPLKLSDSINMLKQRQCTKLIYVRGAICNGIDLWEENFTMLAKQKLKGDSRSQTKFLRDAIYMYTYNKLCNIAENIASVIESTEHV</sequence>
<dbReference type="KEGG" id="dhe:111593810"/>
<dbReference type="OMA" id="VIRFTWM"/>
<gene>
    <name evidence="2" type="primary">LOC111593810</name>
</gene>